<keyword evidence="1" id="KW-0472">Membrane</keyword>
<protein>
    <submittedName>
        <fullName evidence="2">Uncharacterized protein</fullName>
    </submittedName>
</protein>
<evidence type="ECO:0000313" key="2">
    <source>
        <dbReference type="EMBL" id="KKM97090.1"/>
    </source>
</evidence>
<accession>A0A0F9P7V0</accession>
<name>A0A0F9P7V0_9ZZZZ</name>
<proteinExistence type="predicted"/>
<feature type="transmembrane region" description="Helical" evidence="1">
    <location>
        <begin position="12"/>
        <end position="33"/>
    </location>
</feature>
<comment type="caution">
    <text evidence="2">The sequence shown here is derived from an EMBL/GenBank/DDBJ whole genome shotgun (WGS) entry which is preliminary data.</text>
</comment>
<gene>
    <name evidence="2" type="ORF">LCGC14_1171590</name>
</gene>
<keyword evidence="1" id="KW-0812">Transmembrane</keyword>
<reference evidence="2" key="1">
    <citation type="journal article" date="2015" name="Nature">
        <title>Complex archaea that bridge the gap between prokaryotes and eukaryotes.</title>
        <authorList>
            <person name="Spang A."/>
            <person name="Saw J.H."/>
            <person name="Jorgensen S.L."/>
            <person name="Zaremba-Niedzwiedzka K."/>
            <person name="Martijn J."/>
            <person name="Lind A.E."/>
            <person name="van Eijk R."/>
            <person name="Schleper C."/>
            <person name="Guy L."/>
            <person name="Ettema T.J."/>
        </authorList>
    </citation>
    <scope>NUCLEOTIDE SEQUENCE</scope>
</reference>
<organism evidence="2">
    <name type="scientific">marine sediment metagenome</name>
    <dbReference type="NCBI Taxonomy" id="412755"/>
    <lineage>
        <taxon>unclassified sequences</taxon>
        <taxon>metagenomes</taxon>
        <taxon>ecological metagenomes</taxon>
    </lineage>
</organism>
<sequence>MDLNKWHNPYKTVLPNGCWFLYWTSAHLIGFWAQHGANREARRFFPGNVPSGDIVQWVLACHKRAPCEMPNC</sequence>
<keyword evidence="1" id="KW-1133">Transmembrane helix</keyword>
<evidence type="ECO:0000256" key="1">
    <source>
        <dbReference type="SAM" id="Phobius"/>
    </source>
</evidence>
<dbReference type="AlphaFoldDB" id="A0A0F9P7V0"/>
<dbReference type="EMBL" id="LAZR01005792">
    <property type="protein sequence ID" value="KKM97090.1"/>
    <property type="molecule type" value="Genomic_DNA"/>
</dbReference>